<accession>A0A4U0WNM6</accession>
<comment type="caution">
    <text evidence="2">The sequence shown here is derived from an EMBL/GenBank/DDBJ whole genome shotgun (WGS) entry which is preliminary data.</text>
</comment>
<proteinExistence type="predicted"/>
<keyword evidence="3" id="KW-1185">Reference proteome</keyword>
<feature type="region of interest" description="Disordered" evidence="1">
    <location>
        <begin position="1"/>
        <end position="33"/>
    </location>
</feature>
<name>A0A4U0WNM6_9PEZI</name>
<evidence type="ECO:0000313" key="2">
    <source>
        <dbReference type="EMBL" id="TKA64874.1"/>
    </source>
</evidence>
<sequence>MKRPAPNGIFGGRNPKMSKEVCGRGEESSPHHLAAKNRSWLPPWSGNVVELDAPSQASNHEAAFPPLHTAIDRREQRIPSALLYLSCESAD</sequence>
<dbReference type="Proteomes" id="UP000309340">
    <property type="component" value="Unassembled WGS sequence"/>
</dbReference>
<evidence type="ECO:0000313" key="3">
    <source>
        <dbReference type="Proteomes" id="UP000309340"/>
    </source>
</evidence>
<protein>
    <submittedName>
        <fullName evidence="2">Uncharacterized protein</fullName>
    </submittedName>
</protein>
<reference evidence="2 3" key="1">
    <citation type="submission" date="2017-03" db="EMBL/GenBank/DDBJ databases">
        <title>Genomes of endolithic fungi from Antarctica.</title>
        <authorList>
            <person name="Coleine C."/>
            <person name="Masonjones S."/>
            <person name="Stajich J.E."/>
        </authorList>
    </citation>
    <scope>NUCLEOTIDE SEQUENCE [LARGE SCALE GENOMIC DNA]</scope>
    <source>
        <strain evidence="2 3">CCFEE 5184</strain>
    </source>
</reference>
<organism evidence="2 3">
    <name type="scientific">Friedmanniomyces simplex</name>
    <dbReference type="NCBI Taxonomy" id="329884"/>
    <lineage>
        <taxon>Eukaryota</taxon>
        <taxon>Fungi</taxon>
        <taxon>Dikarya</taxon>
        <taxon>Ascomycota</taxon>
        <taxon>Pezizomycotina</taxon>
        <taxon>Dothideomycetes</taxon>
        <taxon>Dothideomycetidae</taxon>
        <taxon>Mycosphaerellales</taxon>
        <taxon>Teratosphaeriaceae</taxon>
        <taxon>Friedmanniomyces</taxon>
    </lineage>
</organism>
<feature type="compositionally biased region" description="Basic and acidic residues" evidence="1">
    <location>
        <begin position="17"/>
        <end position="30"/>
    </location>
</feature>
<dbReference type="EMBL" id="NAJQ01000790">
    <property type="protein sequence ID" value="TKA64874.1"/>
    <property type="molecule type" value="Genomic_DNA"/>
</dbReference>
<dbReference type="AlphaFoldDB" id="A0A4U0WNM6"/>
<evidence type="ECO:0000256" key="1">
    <source>
        <dbReference type="SAM" id="MobiDB-lite"/>
    </source>
</evidence>
<gene>
    <name evidence="2" type="ORF">B0A55_11884</name>
</gene>